<sequence length="136" mass="15591">MDVIANVDQLVLDLVHSILSLLSQQVLNGLRLTTTNIFLHICIHKYVKIRLHLHIETPTYVDNRKHLKPGKEKLGNGDFNARKNFKTTSALMMSTVYVRFSAKFDGYKEAEGRAFKADTAYWINTYTFSSFPNPIN</sequence>
<proteinExistence type="predicted"/>
<name>A0A1A9UQU3_GLOAU</name>
<dbReference type="EnsemblMetazoa" id="GAUT012417-RA">
    <property type="protein sequence ID" value="GAUT012417-PA"/>
    <property type="gene ID" value="GAUT012417"/>
</dbReference>
<keyword evidence="2" id="KW-1185">Reference proteome</keyword>
<accession>A0A1A9UQU3</accession>
<organism evidence="1 2">
    <name type="scientific">Glossina austeni</name>
    <name type="common">Savannah tsetse fly</name>
    <dbReference type="NCBI Taxonomy" id="7395"/>
    <lineage>
        <taxon>Eukaryota</taxon>
        <taxon>Metazoa</taxon>
        <taxon>Ecdysozoa</taxon>
        <taxon>Arthropoda</taxon>
        <taxon>Hexapoda</taxon>
        <taxon>Insecta</taxon>
        <taxon>Pterygota</taxon>
        <taxon>Neoptera</taxon>
        <taxon>Endopterygota</taxon>
        <taxon>Diptera</taxon>
        <taxon>Brachycera</taxon>
        <taxon>Muscomorpha</taxon>
        <taxon>Hippoboscoidea</taxon>
        <taxon>Glossinidae</taxon>
        <taxon>Glossina</taxon>
    </lineage>
</organism>
<dbReference type="AlphaFoldDB" id="A0A1A9UQU3"/>
<evidence type="ECO:0000313" key="2">
    <source>
        <dbReference type="Proteomes" id="UP000078200"/>
    </source>
</evidence>
<reference evidence="1" key="1">
    <citation type="submission" date="2020-05" db="UniProtKB">
        <authorList>
            <consortium name="EnsemblMetazoa"/>
        </authorList>
    </citation>
    <scope>IDENTIFICATION</scope>
    <source>
        <strain evidence="1">TTRI</strain>
    </source>
</reference>
<evidence type="ECO:0000313" key="1">
    <source>
        <dbReference type="EnsemblMetazoa" id="GAUT012417-PA"/>
    </source>
</evidence>
<dbReference type="Proteomes" id="UP000078200">
    <property type="component" value="Unassembled WGS sequence"/>
</dbReference>
<protein>
    <submittedName>
        <fullName evidence="1">Uncharacterized protein</fullName>
    </submittedName>
</protein>
<dbReference type="VEuPathDB" id="VectorBase:GAUT012417"/>